<feature type="domain" description="DUS-like FMN-binding" evidence="13">
    <location>
        <begin position="4"/>
        <end position="273"/>
    </location>
</feature>
<feature type="binding site" evidence="9 12">
    <location>
        <position position="68"/>
    </location>
    <ligand>
        <name>FMN</name>
        <dbReference type="ChEBI" id="CHEBI:58210"/>
    </ligand>
</feature>
<dbReference type="Proteomes" id="UP000006755">
    <property type="component" value="Unassembled WGS sequence"/>
</dbReference>
<evidence type="ECO:0000256" key="10">
    <source>
        <dbReference type="PIRNR" id="PIRNR006621"/>
    </source>
</evidence>
<dbReference type="Gene3D" id="1.20.225.30">
    <property type="entry name" value="Dihydrouridine synthase, C-terminal recognition domain"/>
    <property type="match status" value="1"/>
</dbReference>
<keyword evidence="4 9" id="KW-0288">FMN</keyword>
<evidence type="ECO:0000313" key="14">
    <source>
        <dbReference type="EMBL" id="EKE68752.1"/>
    </source>
</evidence>
<evidence type="ECO:0000256" key="2">
    <source>
        <dbReference type="ARBA" id="ARBA00022555"/>
    </source>
</evidence>
<dbReference type="InterPro" id="IPR035587">
    <property type="entry name" value="DUS-like_FMN-bd"/>
</dbReference>
<dbReference type="GO" id="GO:0000049">
    <property type="term" value="F:tRNA binding"/>
    <property type="evidence" value="ECO:0007669"/>
    <property type="project" value="UniProtKB-UniRule"/>
</dbReference>
<feature type="site" description="Interacts with tRNA; defines subfamily-specific binding signature" evidence="9">
    <location>
        <position position="35"/>
    </location>
</feature>
<keyword evidence="15" id="KW-1185">Reference proteome</keyword>
<dbReference type="InterPro" id="IPR013785">
    <property type="entry name" value="Aldolase_TIM"/>
</dbReference>
<evidence type="ECO:0000256" key="3">
    <source>
        <dbReference type="ARBA" id="ARBA00022630"/>
    </source>
</evidence>
<comment type="catalytic activity">
    <reaction evidence="9">
        <text>5,6-dihydrouridine(16) in tRNA + NADP(+) = uridine(16) in tRNA + NADPH + H(+)</text>
        <dbReference type="Rhea" id="RHEA:53376"/>
        <dbReference type="Rhea" id="RHEA-COMP:13543"/>
        <dbReference type="Rhea" id="RHEA-COMP:13544"/>
        <dbReference type="ChEBI" id="CHEBI:15378"/>
        <dbReference type="ChEBI" id="CHEBI:57783"/>
        <dbReference type="ChEBI" id="CHEBI:58349"/>
        <dbReference type="ChEBI" id="CHEBI:65315"/>
        <dbReference type="ChEBI" id="CHEBI:74443"/>
    </reaction>
</comment>
<feature type="site" description="Interacts with tRNA; defines subfamily-specific binding signature" evidence="9">
    <location>
        <position position="271"/>
    </location>
</feature>
<dbReference type="InterPro" id="IPR042270">
    <property type="entry name" value="DusC_C"/>
</dbReference>
<comment type="similarity">
    <text evidence="9">Belongs to the Dus family. DusC subfamily.</text>
</comment>
<feature type="site" description="Interacts with tRNA; defines subfamily-specific binding signature" evidence="9">
    <location>
        <position position="294"/>
    </location>
</feature>
<feature type="binding site" evidence="9 12">
    <location>
        <position position="139"/>
    </location>
    <ligand>
        <name>FMN</name>
        <dbReference type="ChEBI" id="CHEBI:58210"/>
    </ligand>
</feature>
<evidence type="ECO:0000256" key="6">
    <source>
        <dbReference type="ARBA" id="ARBA00022857"/>
    </source>
</evidence>
<dbReference type="PROSITE" id="PS01136">
    <property type="entry name" value="UPF0034"/>
    <property type="match status" value="1"/>
</dbReference>
<comment type="caution">
    <text evidence="14">The sequence shown here is derived from an EMBL/GenBank/DDBJ whole genome shotgun (WGS) entry which is preliminary data.</text>
</comment>
<comment type="catalytic activity">
    <reaction evidence="9">
        <text>5,6-dihydrouridine(16) in tRNA + NAD(+) = uridine(16) in tRNA + NADH + H(+)</text>
        <dbReference type="Rhea" id="RHEA:53380"/>
        <dbReference type="Rhea" id="RHEA-COMP:13543"/>
        <dbReference type="Rhea" id="RHEA-COMP:13544"/>
        <dbReference type="ChEBI" id="CHEBI:15378"/>
        <dbReference type="ChEBI" id="CHEBI:57540"/>
        <dbReference type="ChEBI" id="CHEBI:57945"/>
        <dbReference type="ChEBI" id="CHEBI:65315"/>
        <dbReference type="ChEBI" id="CHEBI:74443"/>
    </reaction>
</comment>
<comment type="caution">
    <text evidence="9">Lacks conserved residue(s) required for the propagation of feature annotation.</text>
</comment>
<dbReference type="EMBL" id="AMRI01000028">
    <property type="protein sequence ID" value="EKE68752.1"/>
    <property type="molecule type" value="Genomic_DNA"/>
</dbReference>
<feature type="site" description="Interacts with tRNA; defines subfamily-specific binding signature" evidence="9">
    <location>
        <position position="273"/>
    </location>
</feature>
<evidence type="ECO:0000256" key="9">
    <source>
        <dbReference type="HAMAP-Rule" id="MF_02043"/>
    </source>
</evidence>
<keyword evidence="7 9" id="KW-0694">RNA-binding</keyword>
<dbReference type="Pfam" id="PF01207">
    <property type="entry name" value="Dus"/>
    <property type="match status" value="1"/>
</dbReference>
<dbReference type="PANTHER" id="PTHR11082">
    <property type="entry name" value="TRNA-DIHYDROURIDINE SYNTHASE"/>
    <property type="match status" value="1"/>
</dbReference>
<organism evidence="14 15">
    <name type="scientific">Gallaecimonas xiamenensis 3-C-1</name>
    <dbReference type="NCBI Taxonomy" id="745411"/>
    <lineage>
        <taxon>Bacteria</taxon>
        <taxon>Pseudomonadati</taxon>
        <taxon>Pseudomonadota</taxon>
        <taxon>Gammaproteobacteria</taxon>
        <taxon>Enterobacterales</taxon>
        <taxon>Gallaecimonadaceae</taxon>
        <taxon>Gallaecimonas</taxon>
    </lineage>
</organism>
<evidence type="ECO:0000313" key="15">
    <source>
        <dbReference type="Proteomes" id="UP000006755"/>
    </source>
</evidence>
<dbReference type="Gene3D" id="3.20.20.70">
    <property type="entry name" value="Aldolase class I"/>
    <property type="match status" value="1"/>
</dbReference>
<feature type="site" description="Interacts with tRNA" evidence="9">
    <location>
        <position position="95"/>
    </location>
</feature>
<dbReference type="AlphaFoldDB" id="K2J1S1"/>
<feature type="site" description="Interacts with tRNA" evidence="9">
    <location>
        <position position="176"/>
    </location>
</feature>
<dbReference type="EC" id="1.3.1.-" evidence="9"/>
<dbReference type="OrthoDB" id="9764501at2"/>
<dbReference type="GO" id="GO:0050660">
    <property type="term" value="F:flavin adenine dinucleotide binding"/>
    <property type="evidence" value="ECO:0007669"/>
    <property type="project" value="InterPro"/>
</dbReference>
<dbReference type="eggNOG" id="COG0042">
    <property type="taxonomic scope" value="Bacteria"/>
</dbReference>
<keyword evidence="2 9" id="KW-0820">tRNA-binding</keyword>
<dbReference type="InterPro" id="IPR018517">
    <property type="entry name" value="tRNA_hU_synthase_CS"/>
</dbReference>
<dbReference type="HAMAP" id="MF_02043">
    <property type="entry name" value="DusC_subfam"/>
    <property type="match status" value="1"/>
</dbReference>
<dbReference type="CDD" id="cd02801">
    <property type="entry name" value="DUS_like_FMN"/>
    <property type="match status" value="1"/>
</dbReference>
<dbReference type="STRING" id="745411.B3C1_16360"/>
<evidence type="ECO:0000256" key="11">
    <source>
        <dbReference type="PIRSR" id="PIRSR006621-1"/>
    </source>
</evidence>
<evidence type="ECO:0000256" key="1">
    <source>
        <dbReference type="ARBA" id="ARBA00001917"/>
    </source>
</evidence>
<sequence>MRLLLAPMEGVVDHLMRDLLTAEGGFDLCVTEFLRVVEQLHPVRSFFKICPELAHGAKTPSGVPVRIQLLGQSPHWLAENAVRAVELGSPGVDLNFGCPAKTVNRNRGGSVLLKEPEALYAIISEVRKAVPAHQPVTAKIRLGYDDASLMLDNARAVAAAGANELVIHARTKRDGYRPPAYWDQIARIKEEVQLPIVANGEIWTPEDARRCQQQSHCVDLMLGRGALACPSLAHSIKTGAKRRPWQQVLALLKRYSLFEIQGDKGCYYPNRLKQWLQFLRLQYPEAQALFDQVKTLKHKEELLQCI</sequence>
<keyword evidence="5 9" id="KW-0819">tRNA processing</keyword>
<protein>
    <recommendedName>
        <fullName evidence="9">tRNA-dihydrouridine(16) synthase</fullName>
        <ecNumber evidence="9">1.3.1.-</ecNumber>
    </recommendedName>
    <alternativeName>
        <fullName evidence="9">U16-specific dihydrouridine synthase</fullName>
        <shortName evidence="9">U16-specific Dus</shortName>
    </alternativeName>
    <alternativeName>
        <fullName evidence="9">tRNA-dihydrouridine synthase C</fullName>
    </alternativeName>
</protein>
<comment type="similarity">
    <text evidence="10">Belongs to the dus family.</text>
</comment>
<comment type="function">
    <text evidence="9">Catalyzes the synthesis of 5,6-dihydrouridine (D), a modified base found in the D-loop of most tRNAs, via the reduction of the C5-C6 double bond in target uridines. Specifically modifies U16 in tRNAs.</text>
</comment>
<evidence type="ECO:0000256" key="12">
    <source>
        <dbReference type="PIRSR" id="PIRSR006621-2"/>
    </source>
</evidence>
<keyword evidence="6 9" id="KW-0521">NADP</keyword>
<name>K2J1S1_9GAMM</name>
<dbReference type="GO" id="GO:0010181">
    <property type="term" value="F:FMN binding"/>
    <property type="evidence" value="ECO:0007669"/>
    <property type="project" value="UniProtKB-UniRule"/>
</dbReference>
<keyword evidence="12" id="KW-0547">Nucleotide-binding</keyword>
<feature type="binding site" evidence="9 12">
    <location>
        <begin position="223"/>
        <end position="224"/>
    </location>
    <ligand>
        <name>FMN</name>
        <dbReference type="ChEBI" id="CHEBI:58210"/>
    </ligand>
</feature>
<gene>
    <name evidence="9" type="primary">dusC</name>
    <name evidence="14" type="ORF">B3C1_16360</name>
</gene>
<feature type="binding site" evidence="12">
    <location>
        <position position="168"/>
    </location>
    <ligand>
        <name>FMN</name>
        <dbReference type="ChEBI" id="CHEBI:58210"/>
    </ligand>
</feature>
<evidence type="ECO:0000256" key="8">
    <source>
        <dbReference type="ARBA" id="ARBA00023002"/>
    </source>
</evidence>
<accession>K2J1S1</accession>
<evidence type="ECO:0000256" key="5">
    <source>
        <dbReference type="ARBA" id="ARBA00022694"/>
    </source>
</evidence>
<proteinExistence type="inferred from homology"/>
<dbReference type="RefSeq" id="WP_008486193.1">
    <property type="nucleotide sequence ID" value="NZ_AMRI01000028.1"/>
</dbReference>
<keyword evidence="8 9" id="KW-0560">Oxidoreductase</keyword>
<evidence type="ECO:0000259" key="13">
    <source>
        <dbReference type="Pfam" id="PF01207"/>
    </source>
</evidence>
<keyword evidence="3 9" id="KW-0285">Flavoprotein</keyword>
<evidence type="ECO:0000256" key="4">
    <source>
        <dbReference type="ARBA" id="ARBA00022643"/>
    </source>
</evidence>
<dbReference type="PATRIC" id="fig|745411.4.peg.3221"/>
<reference evidence="14 15" key="1">
    <citation type="journal article" date="2012" name="J. Bacteriol.">
        <title>Genome Sequence of Gallaecimonas xiamenensis Type Strain 3-C-1.</title>
        <authorList>
            <person name="Lai Q."/>
            <person name="Wang L."/>
            <person name="Wang W."/>
            <person name="Shao Z."/>
        </authorList>
    </citation>
    <scope>NUCLEOTIDE SEQUENCE [LARGE SCALE GENOMIC DNA]</scope>
    <source>
        <strain evidence="14 15">3-C-1</strain>
    </source>
</reference>
<comment type="cofactor">
    <cofactor evidence="1 9 10 12">
        <name>FMN</name>
        <dbReference type="ChEBI" id="CHEBI:58210"/>
    </cofactor>
</comment>
<dbReference type="PIRSF" id="PIRSF006621">
    <property type="entry name" value="Dus"/>
    <property type="match status" value="1"/>
</dbReference>
<dbReference type="PANTHER" id="PTHR11082:SF26">
    <property type="entry name" value="TRNA-DIHYDROURIDINE(16) SYNTHASE"/>
    <property type="match status" value="1"/>
</dbReference>
<feature type="binding site" evidence="9">
    <location>
        <begin position="199"/>
        <end position="201"/>
    </location>
    <ligand>
        <name>FMN</name>
        <dbReference type="ChEBI" id="CHEBI:58210"/>
    </ligand>
</feature>
<dbReference type="InterPro" id="IPR032886">
    <property type="entry name" value="DusC"/>
</dbReference>
<evidence type="ECO:0000256" key="7">
    <source>
        <dbReference type="ARBA" id="ARBA00022884"/>
    </source>
</evidence>
<dbReference type="GO" id="GO:0102262">
    <property type="term" value="F:tRNA-dihydrouridine16 synthase activity"/>
    <property type="evidence" value="ECO:0007669"/>
    <property type="project" value="RHEA"/>
</dbReference>
<dbReference type="InterPro" id="IPR001269">
    <property type="entry name" value="DUS_fam"/>
</dbReference>
<dbReference type="SUPFAM" id="SSF51395">
    <property type="entry name" value="FMN-linked oxidoreductases"/>
    <property type="match status" value="1"/>
</dbReference>
<feature type="active site" description="Proton donor" evidence="9 11">
    <location>
        <position position="98"/>
    </location>
</feature>